<name>A0A015U0H2_BACFG</name>
<dbReference type="Proteomes" id="UP000020773">
    <property type="component" value="Unassembled WGS sequence"/>
</dbReference>
<protein>
    <submittedName>
        <fullName evidence="1">Uncharacterized protein</fullName>
    </submittedName>
</protein>
<organism evidence="1 2">
    <name type="scientific">Bacteroides fragilis str. 3998T(B)3</name>
    <dbReference type="NCBI Taxonomy" id="1339316"/>
    <lineage>
        <taxon>Bacteria</taxon>
        <taxon>Pseudomonadati</taxon>
        <taxon>Bacteroidota</taxon>
        <taxon>Bacteroidia</taxon>
        <taxon>Bacteroidales</taxon>
        <taxon>Bacteroidaceae</taxon>
        <taxon>Bacteroides</taxon>
    </lineage>
</organism>
<evidence type="ECO:0000313" key="2">
    <source>
        <dbReference type="Proteomes" id="UP000020773"/>
    </source>
</evidence>
<reference evidence="1 2" key="1">
    <citation type="submission" date="2014-02" db="EMBL/GenBank/DDBJ databases">
        <authorList>
            <person name="Sears C."/>
            <person name="Carroll K."/>
            <person name="Sack B.R."/>
            <person name="Qadri F."/>
            <person name="Myers L.L."/>
            <person name="Chung G.-T."/>
            <person name="Escheverria P."/>
            <person name="Fraser C.M."/>
            <person name="Sadzewicz L."/>
            <person name="Shefchek K.A."/>
            <person name="Tallon L."/>
            <person name="Das S.P."/>
            <person name="Daugherty S."/>
            <person name="Mongodin E.F."/>
        </authorList>
    </citation>
    <scope>NUCLEOTIDE SEQUENCE [LARGE SCALE GENOMIC DNA]</scope>
    <source>
        <strain evidence="2">3998T(B)3</strain>
    </source>
</reference>
<comment type="caution">
    <text evidence="1">The sequence shown here is derived from an EMBL/GenBank/DDBJ whole genome shotgun (WGS) entry which is preliminary data.</text>
</comment>
<evidence type="ECO:0000313" key="1">
    <source>
        <dbReference type="EMBL" id="EXY90139.1"/>
    </source>
</evidence>
<sequence length="62" mass="7339">MWSRIAKRTTTTDGCTKSKNTYNRHFKNNSFLGDKTKNKKEGNKKKKDFICYSKQSIYICPR</sequence>
<accession>A0A015U0H2</accession>
<dbReference type="AlphaFoldDB" id="A0A015U0H2"/>
<dbReference type="EMBL" id="JGDB01000196">
    <property type="protein sequence ID" value="EXY90139.1"/>
    <property type="molecule type" value="Genomic_DNA"/>
</dbReference>
<gene>
    <name evidence="1" type="ORF">M125_3158</name>
</gene>
<proteinExistence type="predicted"/>